<dbReference type="AlphaFoldDB" id="A0A5R9F147"/>
<comment type="caution">
    <text evidence="2">The sequence shown here is derived from an EMBL/GenBank/DDBJ whole genome shotgun (WGS) entry which is preliminary data.</text>
</comment>
<dbReference type="InterPro" id="IPR029058">
    <property type="entry name" value="AB_hydrolase_fold"/>
</dbReference>
<protein>
    <submittedName>
        <fullName evidence="2">Alpha/beta hydrolase</fullName>
    </submittedName>
</protein>
<dbReference type="GO" id="GO:0016020">
    <property type="term" value="C:membrane"/>
    <property type="evidence" value="ECO:0007669"/>
    <property type="project" value="TreeGrafter"/>
</dbReference>
<keyword evidence="3" id="KW-1185">Reference proteome</keyword>
<name>A0A5R9F147_9BACL</name>
<gene>
    <name evidence="2" type="ORF">FCL54_12255</name>
</gene>
<keyword evidence="2" id="KW-0378">Hydrolase</keyword>
<sequence length="212" mass="24259">MIEIVKVDGKHLEVFLKGEGRTVVLQTGMGGSFDEWFEVANALSKKCRVMMYHRPGYGNSNIYEGDKWTTSATVEEINALLEYFGIEEPVIMAGHSYGGLCAQHFAMRYPEKVAGIVLIDSTSFDIHKLDELDLPEMDKLNSDEMWMERCERYSGMSPEELGEEMKPELSDRQKSYPYVTQERLLEFPANPALYRAVRGEMESWKECEKGES</sequence>
<dbReference type="SUPFAM" id="SSF53474">
    <property type="entry name" value="alpha/beta-Hydrolases"/>
    <property type="match status" value="1"/>
</dbReference>
<evidence type="ECO:0000313" key="2">
    <source>
        <dbReference type="EMBL" id="TLS37287.1"/>
    </source>
</evidence>
<dbReference type="EMBL" id="SWLG01000007">
    <property type="protein sequence ID" value="TLS37287.1"/>
    <property type="molecule type" value="Genomic_DNA"/>
</dbReference>
<dbReference type="OrthoDB" id="59888at2"/>
<reference evidence="2 3" key="1">
    <citation type="submission" date="2019-04" db="EMBL/GenBank/DDBJ databases">
        <title>Bacillus caeni sp. nov., a bacterium isolated from mangrove sediment.</title>
        <authorList>
            <person name="Huang H."/>
            <person name="Mo K."/>
            <person name="Hu Y."/>
        </authorList>
    </citation>
    <scope>NUCLEOTIDE SEQUENCE [LARGE SCALE GENOMIC DNA]</scope>
    <source>
        <strain evidence="2 3">HB172195</strain>
    </source>
</reference>
<dbReference type="GO" id="GO:0016787">
    <property type="term" value="F:hydrolase activity"/>
    <property type="evidence" value="ECO:0007669"/>
    <property type="project" value="UniProtKB-KW"/>
</dbReference>
<dbReference type="PANTHER" id="PTHR43798">
    <property type="entry name" value="MONOACYLGLYCEROL LIPASE"/>
    <property type="match status" value="1"/>
</dbReference>
<organism evidence="2 3">
    <name type="scientific">Exobacillus caeni</name>
    <dbReference type="NCBI Taxonomy" id="2574798"/>
    <lineage>
        <taxon>Bacteria</taxon>
        <taxon>Bacillati</taxon>
        <taxon>Bacillota</taxon>
        <taxon>Bacilli</taxon>
        <taxon>Bacillales</taxon>
        <taxon>Guptibacillaceae</taxon>
        <taxon>Exobacillus</taxon>
    </lineage>
</organism>
<dbReference type="Gene3D" id="3.40.50.1820">
    <property type="entry name" value="alpha/beta hydrolase"/>
    <property type="match status" value="1"/>
</dbReference>
<dbReference type="InterPro" id="IPR000073">
    <property type="entry name" value="AB_hydrolase_1"/>
</dbReference>
<accession>A0A5R9F147</accession>
<dbReference type="Proteomes" id="UP000308230">
    <property type="component" value="Unassembled WGS sequence"/>
</dbReference>
<feature type="domain" description="AB hydrolase-1" evidence="1">
    <location>
        <begin position="22"/>
        <end position="148"/>
    </location>
</feature>
<dbReference type="PANTHER" id="PTHR43798:SF33">
    <property type="entry name" value="HYDROLASE, PUTATIVE (AFU_ORTHOLOGUE AFUA_2G14860)-RELATED"/>
    <property type="match status" value="1"/>
</dbReference>
<dbReference type="RefSeq" id="WP_138126823.1">
    <property type="nucleotide sequence ID" value="NZ_SWLG01000007.1"/>
</dbReference>
<dbReference type="InterPro" id="IPR050266">
    <property type="entry name" value="AB_hydrolase_sf"/>
</dbReference>
<proteinExistence type="predicted"/>
<evidence type="ECO:0000313" key="3">
    <source>
        <dbReference type="Proteomes" id="UP000308230"/>
    </source>
</evidence>
<dbReference type="Pfam" id="PF00561">
    <property type="entry name" value="Abhydrolase_1"/>
    <property type="match status" value="1"/>
</dbReference>
<evidence type="ECO:0000259" key="1">
    <source>
        <dbReference type="Pfam" id="PF00561"/>
    </source>
</evidence>
<dbReference type="PRINTS" id="PR00111">
    <property type="entry name" value="ABHYDROLASE"/>
</dbReference>